<gene>
    <name evidence="2" type="ORF">C7450_1034</name>
</gene>
<evidence type="ECO:0000313" key="2">
    <source>
        <dbReference type="EMBL" id="PXW61489.1"/>
    </source>
</evidence>
<dbReference type="EMBL" id="QJJK01000003">
    <property type="protein sequence ID" value="PXW61489.1"/>
    <property type="molecule type" value="Genomic_DNA"/>
</dbReference>
<dbReference type="Pfam" id="PF13946">
    <property type="entry name" value="DUF4214"/>
    <property type="match status" value="1"/>
</dbReference>
<comment type="caution">
    <text evidence="2">The sequence shown here is derived from an EMBL/GenBank/DDBJ whole genome shotgun (WGS) entry which is preliminary data.</text>
</comment>
<dbReference type="InterPro" id="IPR038255">
    <property type="entry name" value="PBS_linker_sf"/>
</dbReference>
<accession>A0A2V3UAP1</accession>
<dbReference type="AlphaFoldDB" id="A0A2V3UAP1"/>
<organism evidence="2 3">
    <name type="scientific">Chelatococcus asaccharovorans</name>
    <dbReference type="NCBI Taxonomy" id="28210"/>
    <lineage>
        <taxon>Bacteria</taxon>
        <taxon>Pseudomonadati</taxon>
        <taxon>Pseudomonadota</taxon>
        <taxon>Alphaproteobacteria</taxon>
        <taxon>Hyphomicrobiales</taxon>
        <taxon>Chelatococcaceae</taxon>
        <taxon>Chelatococcus</taxon>
    </lineage>
</organism>
<dbReference type="Proteomes" id="UP000248021">
    <property type="component" value="Unassembled WGS sequence"/>
</dbReference>
<dbReference type="Gene3D" id="1.10.3130.20">
    <property type="entry name" value="Phycobilisome linker domain"/>
    <property type="match status" value="1"/>
</dbReference>
<dbReference type="RefSeq" id="WP_170147130.1">
    <property type="nucleotide sequence ID" value="NZ_JAHBRY010000001.1"/>
</dbReference>
<sequence>MATVDVLNKAGAKQDLIDLIRADFATAFEVWSPALAANVNFNVRFEILDQTTSGRLQGRPALMVPVGTIDGMRVLEGAASYELRTGIDLGTEHDIVIQADIDYLLNSVYFGNNSVPDRVSAVSAFLHELGHGIGFVGWRDHTTGILPGAYQTPFDMHILMKDGFPYFEGVNAAKVYGGPVPLTYGNMFHLGNPAPKPGADLVDDLMNGVIFKAATAYPISDLVLAILADLGIGTRNSDSLTAPQSGQTLKAGAGFDSVSFNTESSGYTFSYDAGELSVSNLSASYNADIIDAERIVFTDKTLALDLDGSAGQSYRIYVAAFGRAPDTAGLTFWTGAMDGGISLKDLAHSFISSPEFNGRYGENSTSRDYIRLIYENVLDRQPDESGYLFWTGAMDDGLTREDLLISFSESPENKANTIGTISNGIWLDSHLA</sequence>
<protein>
    <submittedName>
        <fullName evidence="2">Uncharacterized protein DUF4214</fullName>
    </submittedName>
</protein>
<name>A0A2V3UAP1_9HYPH</name>
<keyword evidence="3" id="KW-1185">Reference proteome</keyword>
<reference evidence="2 3" key="1">
    <citation type="submission" date="2018-05" db="EMBL/GenBank/DDBJ databases">
        <title>Genomic Encyclopedia of Type Strains, Phase IV (KMG-IV): sequencing the most valuable type-strain genomes for metagenomic binning, comparative biology and taxonomic classification.</title>
        <authorList>
            <person name="Goeker M."/>
        </authorList>
    </citation>
    <scope>NUCLEOTIDE SEQUENCE [LARGE SCALE GENOMIC DNA]</scope>
    <source>
        <strain evidence="2 3">DSM 6462</strain>
    </source>
</reference>
<proteinExistence type="predicted"/>
<evidence type="ECO:0000259" key="1">
    <source>
        <dbReference type="Pfam" id="PF13946"/>
    </source>
</evidence>
<feature type="domain" description="DUF4214" evidence="1">
    <location>
        <begin position="347"/>
        <end position="416"/>
    </location>
</feature>
<dbReference type="InterPro" id="IPR025282">
    <property type="entry name" value="DUF4214"/>
</dbReference>
<evidence type="ECO:0000313" key="3">
    <source>
        <dbReference type="Proteomes" id="UP000248021"/>
    </source>
</evidence>